<sequence length="63" mass="6956">MQITERATAFPAKSGRASIVVQDSSFSAKSSIASPHRLHFISSSVEIVRCHINWFLKCSEAFS</sequence>
<gene>
    <name evidence="1" type="ORF">Prudu_022621</name>
</gene>
<reference evidence="1" key="1">
    <citation type="journal article" date="2019" name="Science">
        <title>Mutation of a bHLH transcription factor allowed almond domestication.</title>
        <authorList>
            <person name="Sanchez-Perez R."/>
            <person name="Pavan S."/>
            <person name="Mazzeo R."/>
            <person name="Moldovan C."/>
            <person name="Aiese Cigliano R."/>
            <person name="Del Cueto J."/>
            <person name="Ricciardi F."/>
            <person name="Lotti C."/>
            <person name="Ricciardi L."/>
            <person name="Dicenta F."/>
            <person name="Lopez-Marques R.L."/>
            <person name="Lindberg Moller B."/>
        </authorList>
    </citation>
    <scope>NUCLEOTIDE SEQUENCE</scope>
</reference>
<protein>
    <submittedName>
        <fullName evidence="1">DnaJ domain-containing protein</fullName>
    </submittedName>
</protein>
<name>A0A4Y1S042_PRUDU</name>
<organism evidence="1">
    <name type="scientific">Prunus dulcis</name>
    <name type="common">Almond</name>
    <name type="synonym">Amygdalus dulcis</name>
    <dbReference type="NCBI Taxonomy" id="3755"/>
    <lineage>
        <taxon>Eukaryota</taxon>
        <taxon>Viridiplantae</taxon>
        <taxon>Streptophyta</taxon>
        <taxon>Embryophyta</taxon>
        <taxon>Tracheophyta</taxon>
        <taxon>Spermatophyta</taxon>
        <taxon>Magnoliopsida</taxon>
        <taxon>eudicotyledons</taxon>
        <taxon>Gunneridae</taxon>
        <taxon>Pentapetalae</taxon>
        <taxon>rosids</taxon>
        <taxon>fabids</taxon>
        <taxon>Rosales</taxon>
        <taxon>Rosaceae</taxon>
        <taxon>Amygdaloideae</taxon>
        <taxon>Amygdaleae</taxon>
        <taxon>Prunus</taxon>
    </lineage>
</organism>
<dbReference type="AlphaFoldDB" id="A0A4Y1S042"/>
<accession>A0A4Y1S042</accession>
<dbReference type="EMBL" id="AP019304">
    <property type="protein sequence ID" value="BBH09961.1"/>
    <property type="molecule type" value="Genomic_DNA"/>
</dbReference>
<proteinExistence type="predicted"/>
<evidence type="ECO:0000313" key="1">
    <source>
        <dbReference type="EMBL" id="BBH09961.1"/>
    </source>
</evidence>